<dbReference type="AlphaFoldDB" id="A0A0C3BYN9"/>
<keyword evidence="2" id="KW-0812">Transmembrane</keyword>
<evidence type="ECO:0000313" key="4">
    <source>
        <dbReference type="Proteomes" id="UP000053424"/>
    </source>
</evidence>
<feature type="transmembrane region" description="Helical" evidence="2">
    <location>
        <begin position="43"/>
        <end position="65"/>
    </location>
</feature>
<keyword evidence="4" id="KW-1185">Reference proteome</keyword>
<keyword evidence="2" id="KW-0472">Membrane</keyword>
<evidence type="ECO:0000256" key="1">
    <source>
        <dbReference type="SAM" id="MobiDB-lite"/>
    </source>
</evidence>
<gene>
    <name evidence="3" type="ORF">M413DRAFT_289109</name>
</gene>
<dbReference type="HOGENOM" id="CLU_2359977_0_0_1"/>
<feature type="region of interest" description="Disordered" evidence="1">
    <location>
        <begin position="1"/>
        <end position="34"/>
    </location>
</feature>
<protein>
    <submittedName>
        <fullName evidence="3">Uncharacterized protein</fullName>
    </submittedName>
</protein>
<evidence type="ECO:0000313" key="3">
    <source>
        <dbReference type="EMBL" id="KIM36566.1"/>
    </source>
</evidence>
<dbReference type="Proteomes" id="UP000053424">
    <property type="component" value="Unassembled WGS sequence"/>
</dbReference>
<evidence type="ECO:0000256" key="2">
    <source>
        <dbReference type="SAM" id="Phobius"/>
    </source>
</evidence>
<organism evidence="3 4">
    <name type="scientific">Hebeloma cylindrosporum</name>
    <dbReference type="NCBI Taxonomy" id="76867"/>
    <lineage>
        <taxon>Eukaryota</taxon>
        <taxon>Fungi</taxon>
        <taxon>Dikarya</taxon>
        <taxon>Basidiomycota</taxon>
        <taxon>Agaricomycotina</taxon>
        <taxon>Agaricomycetes</taxon>
        <taxon>Agaricomycetidae</taxon>
        <taxon>Agaricales</taxon>
        <taxon>Agaricineae</taxon>
        <taxon>Hymenogastraceae</taxon>
        <taxon>Hebeloma</taxon>
    </lineage>
</organism>
<keyword evidence="2" id="KW-1133">Transmembrane helix</keyword>
<sequence>MKERTADCEGWTQESDSSAKFPTDKTKAMGRARYRRSPRNSPFRILGCLHGAFYLSLSVLSSRLLNWPNIFRDRFMISTRYEAGPFGKFYPSSLAL</sequence>
<reference evidence="3 4" key="1">
    <citation type="submission" date="2014-04" db="EMBL/GenBank/DDBJ databases">
        <authorList>
            <consortium name="DOE Joint Genome Institute"/>
            <person name="Kuo A."/>
            <person name="Gay G."/>
            <person name="Dore J."/>
            <person name="Kohler A."/>
            <person name="Nagy L.G."/>
            <person name="Floudas D."/>
            <person name="Copeland A."/>
            <person name="Barry K.W."/>
            <person name="Cichocki N."/>
            <person name="Veneault-Fourrey C."/>
            <person name="LaButti K."/>
            <person name="Lindquist E.A."/>
            <person name="Lipzen A."/>
            <person name="Lundell T."/>
            <person name="Morin E."/>
            <person name="Murat C."/>
            <person name="Sun H."/>
            <person name="Tunlid A."/>
            <person name="Henrissat B."/>
            <person name="Grigoriev I.V."/>
            <person name="Hibbett D.S."/>
            <person name="Martin F."/>
            <person name="Nordberg H.P."/>
            <person name="Cantor M.N."/>
            <person name="Hua S.X."/>
        </authorList>
    </citation>
    <scope>NUCLEOTIDE SEQUENCE [LARGE SCALE GENOMIC DNA]</scope>
    <source>
        <strain evidence="4">h7</strain>
    </source>
</reference>
<reference evidence="4" key="2">
    <citation type="submission" date="2015-01" db="EMBL/GenBank/DDBJ databases">
        <title>Evolutionary Origins and Diversification of the Mycorrhizal Mutualists.</title>
        <authorList>
            <consortium name="DOE Joint Genome Institute"/>
            <consortium name="Mycorrhizal Genomics Consortium"/>
            <person name="Kohler A."/>
            <person name="Kuo A."/>
            <person name="Nagy L.G."/>
            <person name="Floudas D."/>
            <person name="Copeland A."/>
            <person name="Barry K.W."/>
            <person name="Cichocki N."/>
            <person name="Veneault-Fourrey C."/>
            <person name="LaButti K."/>
            <person name="Lindquist E.A."/>
            <person name="Lipzen A."/>
            <person name="Lundell T."/>
            <person name="Morin E."/>
            <person name="Murat C."/>
            <person name="Riley R."/>
            <person name="Ohm R."/>
            <person name="Sun H."/>
            <person name="Tunlid A."/>
            <person name="Henrissat B."/>
            <person name="Grigoriev I.V."/>
            <person name="Hibbett D.S."/>
            <person name="Martin F."/>
        </authorList>
    </citation>
    <scope>NUCLEOTIDE SEQUENCE [LARGE SCALE GENOMIC DNA]</scope>
    <source>
        <strain evidence="4">h7</strain>
    </source>
</reference>
<accession>A0A0C3BYN9</accession>
<proteinExistence type="predicted"/>
<name>A0A0C3BYN9_HEBCY</name>
<dbReference type="EMBL" id="KN831804">
    <property type="protein sequence ID" value="KIM36566.1"/>
    <property type="molecule type" value="Genomic_DNA"/>
</dbReference>